<dbReference type="GO" id="GO:0005694">
    <property type="term" value="C:chromosome"/>
    <property type="evidence" value="ECO:0007669"/>
    <property type="project" value="TreeGrafter"/>
</dbReference>
<dbReference type="GO" id="GO:0005524">
    <property type="term" value="F:ATP binding"/>
    <property type="evidence" value="ECO:0007669"/>
    <property type="project" value="UniProtKB-KW"/>
</dbReference>
<dbReference type="PROSITE" id="PS51192">
    <property type="entry name" value="HELICASE_ATP_BIND_1"/>
    <property type="match status" value="1"/>
</dbReference>
<dbReference type="OrthoDB" id="10261556at2759"/>
<feature type="compositionally biased region" description="Polar residues" evidence="7">
    <location>
        <begin position="815"/>
        <end position="829"/>
    </location>
</feature>
<feature type="domain" description="Helicase ATP-binding" evidence="8">
    <location>
        <begin position="66"/>
        <end position="237"/>
    </location>
</feature>
<dbReference type="Gene3D" id="3.40.50.300">
    <property type="entry name" value="P-loop containing nucleotide triphosphate hydrolases"/>
    <property type="match status" value="2"/>
</dbReference>
<dbReference type="SMART" id="SM00490">
    <property type="entry name" value="HELICc"/>
    <property type="match status" value="1"/>
</dbReference>
<dbReference type="InterPro" id="IPR011545">
    <property type="entry name" value="DEAD/DEAH_box_helicase_dom"/>
</dbReference>
<dbReference type="GO" id="GO:0016787">
    <property type="term" value="F:hydrolase activity"/>
    <property type="evidence" value="ECO:0007669"/>
    <property type="project" value="UniProtKB-KW"/>
</dbReference>
<evidence type="ECO:0000256" key="6">
    <source>
        <dbReference type="SAM" id="Coils"/>
    </source>
</evidence>
<organism evidence="10 11">
    <name type="scientific">Schizophyllum amplum</name>
    <dbReference type="NCBI Taxonomy" id="97359"/>
    <lineage>
        <taxon>Eukaryota</taxon>
        <taxon>Fungi</taxon>
        <taxon>Dikarya</taxon>
        <taxon>Basidiomycota</taxon>
        <taxon>Agaricomycotina</taxon>
        <taxon>Agaricomycetes</taxon>
        <taxon>Agaricomycetidae</taxon>
        <taxon>Agaricales</taxon>
        <taxon>Schizophyllaceae</taxon>
        <taxon>Schizophyllum</taxon>
    </lineage>
</organism>
<protein>
    <recommendedName>
        <fullName evidence="5">DNA 3'-5' helicase</fullName>
        <ecNumber evidence="5">5.6.2.4</ecNumber>
    </recommendedName>
</protein>
<dbReference type="STRING" id="97359.A0A550BVG8"/>
<keyword evidence="2" id="KW-0547">Nucleotide-binding</keyword>
<reference evidence="10 11" key="1">
    <citation type="journal article" date="2019" name="New Phytol.">
        <title>Comparative genomics reveals unique wood-decay strategies and fruiting body development in the Schizophyllaceae.</title>
        <authorList>
            <person name="Almasi E."/>
            <person name="Sahu N."/>
            <person name="Krizsan K."/>
            <person name="Balint B."/>
            <person name="Kovacs G.M."/>
            <person name="Kiss B."/>
            <person name="Cseklye J."/>
            <person name="Drula E."/>
            <person name="Henrissat B."/>
            <person name="Nagy I."/>
            <person name="Chovatia M."/>
            <person name="Adam C."/>
            <person name="LaButti K."/>
            <person name="Lipzen A."/>
            <person name="Riley R."/>
            <person name="Grigoriev I.V."/>
            <person name="Nagy L.G."/>
        </authorList>
    </citation>
    <scope>NUCLEOTIDE SEQUENCE [LARGE SCALE GENOMIC DNA]</scope>
    <source>
        <strain evidence="10 11">NL-1724</strain>
    </source>
</reference>
<comment type="similarity">
    <text evidence="1">Belongs to the helicase family. RecQ subfamily.</text>
</comment>
<evidence type="ECO:0000259" key="8">
    <source>
        <dbReference type="PROSITE" id="PS51192"/>
    </source>
</evidence>
<evidence type="ECO:0000256" key="1">
    <source>
        <dbReference type="ARBA" id="ARBA00005446"/>
    </source>
</evidence>
<keyword evidence="11" id="KW-1185">Reference proteome</keyword>
<dbReference type="GO" id="GO:0003676">
    <property type="term" value="F:nucleic acid binding"/>
    <property type="evidence" value="ECO:0007669"/>
    <property type="project" value="InterPro"/>
</dbReference>
<accession>A0A550BVG8</accession>
<name>A0A550BVG8_9AGAR</name>
<dbReference type="EC" id="5.6.2.4" evidence="5"/>
<dbReference type="InterPro" id="IPR027417">
    <property type="entry name" value="P-loop_NTPase"/>
</dbReference>
<dbReference type="PANTHER" id="PTHR13710:SF154">
    <property type="entry name" value="RECQ HELICASE, PUTATIVE (AFU_ORTHOLOGUE AFUA_6G14720)-RELATED"/>
    <property type="match status" value="1"/>
</dbReference>
<evidence type="ECO:0000256" key="5">
    <source>
        <dbReference type="ARBA" id="ARBA00034808"/>
    </source>
</evidence>
<feature type="compositionally biased region" description="Polar residues" evidence="7">
    <location>
        <begin position="836"/>
        <end position="845"/>
    </location>
</feature>
<dbReference type="GO" id="GO:0043138">
    <property type="term" value="F:3'-5' DNA helicase activity"/>
    <property type="evidence" value="ECO:0007669"/>
    <property type="project" value="UniProtKB-EC"/>
</dbReference>
<comment type="catalytic activity">
    <reaction evidence="4">
        <text>Couples ATP hydrolysis with the unwinding of duplex DNA by translocating in the 3'-5' direction.</text>
        <dbReference type="EC" id="5.6.2.4"/>
    </reaction>
</comment>
<feature type="domain" description="Helicase C-terminal" evidence="9">
    <location>
        <begin position="249"/>
        <end position="418"/>
    </location>
</feature>
<dbReference type="EMBL" id="VDMD01000066">
    <property type="protein sequence ID" value="TRM56542.1"/>
    <property type="molecule type" value="Genomic_DNA"/>
</dbReference>
<feature type="compositionally biased region" description="Acidic residues" evidence="7">
    <location>
        <begin position="408"/>
        <end position="429"/>
    </location>
</feature>
<evidence type="ECO:0000256" key="2">
    <source>
        <dbReference type="ARBA" id="ARBA00022741"/>
    </source>
</evidence>
<dbReference type="Pfam" id="PF00271">
    <property type="entry name" value="Helicase_C"/>
    <property type="match status" value="1"/>
</dbReference>
<evidence type="ECO:0000313" key="10">
    <source>
        <dbReference type="EMBL" id="TRM56542.1"/>
    </source>
</evidence>
<dbReference type="Pfam" id="PF00270">
    <property type="entry name" value="DEAD"/>
    <property type="match status" value="1"/>
</dbReference>
<keyword evidence="3" id="KW-0067">ATP-binding</keyword>
<dbReference type="GO" id="GO:0005737">
    <property type="term" value="C:cytoplasm"/>
    <property type="evidence" value="ECO:0007669"/>
    <property type="project" value="TreeGrafter"/>
</dbReference>
<evidence type="ECO:0000313" key="11">
    <source>
        <dbReference type="Proteomes" id="UP000320762"/>
    </source>
</evidence>
<feature type="region of interest" description="Disordered" evidence="7">
    <location>
        <begin position="399"/>
        <end position="429"/>
    </location>
</feature>
<dbReference type="PANTHER" id="PTHR13710">
    <property type="entry name" value="DNA HELICASE RECQ FAMILY MEMBER"/>
    <property type="match status" value="1"/>
</dbReference>
<feature type="region of interest" description="Disordered" evidence="7">
    <location>
        <begin position="502"/>
        <end position="548"/>
    </location>
</feature>
<comment type="caution">
    <text evidence="10">The sequence shown here is derived from an EMBL/GenBank/DDBJ whole genome shotgun (WGS) entry which is preliminary data.</text>
</comment>
<evidence type="ECO:0000256" key="4">
    <source>
        <dbReference type="ARBA" id="ARBA00034617"/>
    </source>
</evidence>
<sequence>MSTSAQSLAASHHEVNKVRSAANLQDARDRAFRKRGYNYEATRSDLSSAFRSTWGYEPREWQLDITEALLLGLDSVLIAGTGAGKTMPFMLPLKYDEQRTILVISPLKILQEDQAHRFTVAGIPAVAVNGDTWATVQSDLNAHKYRAILTSPEMCLEFPAFRQYLSTPEFQRHLTTVAVDEAHCIGQWGGDFRKHYAMLHKLRALFPSTIPFLAATATLPPAARDEVCAELNIDLHDSYFVNLGNDRPNITQEVRFVESAHDYAALAELLPTNARTAKDIPKTLIFVNSRVGTQEACREIRKLFPRRLRKRIDFLHAVRKDKSKRRVMRRFRRGSTRILVATEAAGMGADIPDIMQVIQLGVPQSLSVYLQRAGRGVRDTTLHGRAILLVEKSVFRKQKKRKKKGKDEEDSDEELDVDSGDEGDNGVEDIGESSIVLDTAVAATDEASKVWVKEIDPALRTYIASKVCRHTTSDKYFDNPPGRQAPTGPCCDVCEGTAPPLPNELSGAIDPPTRPSTPVESPHVTPASTPKKNGKRPMQPSNPARRGELLKRVRTALQDWRVATRKLEYPYSTLTATALMPDKILNKIASNNKLRTVDDLRCLDPPWIYASKHGGPVIAAIEDIVGRFVEERDREVLLRRAEKALQTRQKHEQKRQEEETVRLEKRTIAEAEKARKRAEEKIRATQERERKARAKAAATLARDAAAAQRAAKYASPRPVLAPSTPLYAGSLAAETRYAMAVPPPMSPRTPLTPASAHHPAFVHHQSGTPCTPYPSYSFPTPLPYNLPTPSRRPYTPYMSTYTTPSPFYSHLTRPGTAQSSPGPSSSTGNFHPYYSTAANDDPFNS</sequence>
<keyword evidence="6" id="KW-0175">Coiled coil</keyword>
<keyword evidence="10" id="KW-0378">Hydrolase</keyword>
<dbReference type="GO" id="GO:0000724">
    <property type="term" value="P:double-strand break repair via homologous recombination"/>
    <property type="evidence" value="ECO:0007669"/>
    <property type="project" value="TreeGrafter"/>
</dbReference>
<dbReference type="InterPro" id="IPR014001">
    <property type="entry name" value="Helicase_ATP-bd"/>
</dbReference>
<feature type="region of interest" description="Disordered" evidence="7">
    <location>
        <begin position="808"/>
        <end position="845"/>
    </location>
</feature>
<proteinExistence type="inferred from homology"/>
<dbReference type="PROSITE" id="PS51194">
    <property type="entry name" value="HELICASE_CTER"/>
    <property type="match status" value="1"/>
</dbReference>
<gene>
    <name evidence="10" type="ORF">BD626DRAFT_466275</name>
</gene>
<dbReference type="SUPFAM" id="SSF52540">
    <property type="entry name" value="P-loop containing nucleoside triphosphate hydrolases"/>
    <property type="match status" value="1"/>
</dbReference>
<dbReference type="GO" id="GO:0009378">
    <property type="term" value="F:four-way junction helicase activity"/>
    <property type="evidence" value="ECO:0007669"/>
    <property type="project" value="TreeGrafter"/>
</dbReference>
<dbReference type="InterPro" id="IPR001650">
    <property type="entry name" value="Helicase_C-like"/>
</dbReference>
<feature type="coiled-coil region" evidence="6">
    <location>
        <begin position="634"/>
        <end position="695"/>
    </location>
</feature>
<evidence type="ECO:0000256" key="3">
    <source>
        <dbReference type="ARBA" id="ARBA00022840"/>
    </source>
</evidence>
<evidence type="ECO:0000256" key="7">
    <source>
        <dbReference type="SAM" id="MobiDB-lite"/>
    </source>
</evidence>
<dbReference type="AlphaFoldDB" id="A0A550BVG8"/>
<evidence type="ECO:0000259" key="9">
    <source>
        <dbReference type="PROSITE" id="PS51194"/>
    </source>
</evidence>
<dbReference type="Proteomes" id="UP000320762">
    <property type="component" value="Unassembled WGS sequence"/>
</dbReference>
<dbReference type="SMART" id="SM00487">
    <property type="entry name" value="DEXDc"/>
    <property type="match status" value="1"/>
</dbReference>